<dbReference type="Gene3D" id="1.10.150.240">
    <property type="entry name" value="Putative phosphatase, domain 2"/>
    <property type="match status" value="1"/>
</dbReference>
<dbReference type="InterPro" id="IPR006439">
    <property type="entry name" value="HAD-SF_hydro_IA"/>
</dbReference>
<gene>
    <name evidence="1" type="ORF">HLV38_05695</name>
</gene>
<dbReference type="InterPro" id="IPR023214">
    <property type="entry name" value="HAD_sf"/>
</dbReference>
<dbReference type="InterPro" id="IPR023198">
    <property type="entry name" value="PGP-like_dom2"/>
</dbReference>
<dbReference type="Pfam" id="PF00702">
    <property type="entry name" value="Hydrolase"/>
    <property type="match status" value="1"/>
</dbReference>
<dbReference type="Gene3D" id="3.40.50.1000">
    <property type="entry name" value="HAD superfamily/HAD-like"/>
    <property type="match status" value="1"/>
</dbReference>
<dbReference type="InterPro" id="IPR050155">
    <property type="entry name" value="HAD-like_hydrolase_sf"/>
</dbReference>
<dbReference type="SFLD" id="SFLDG01129">
    <property type="entry name" value="C1.5:_HAD__Beta-PGM__Phosphata"/>
    <property type="match status" value="1"/>
</dbReference>
<dbReference type="GO" id="GO:0005829">
    <property type="term" value="C:cytosol"/>
    <property type="evidence" value="ECO:0007669"/>
    <property type="project" value="TreeGrafter"/>
</dbReference>
<protein>
    <submittedName>
        <fullName evidence="1">HAD family phosphatase</fullName>
    </submittedName>
</protein>
<dbReference type="PANTHER" id="PTHR43434">
    <property type="entry name" value="PHOSPHOGLYCOLATE PHOSPHATASE"/>
    <property type="match status" value="1"/>
</dbReference>
<dbReference type="GO" id="GO:0008967">
    <property type="term" value="F:phosphoglycolate phosphatase activity"/>
    <property type="evidence" value="ECO:0007669"/>
    <property type="project" value="TreeGrafter"/>
</dbReference>
<dbReference type="InterPro" id="IPR036412">
    <property type="entry name" value="HAD-like_sf"/>
</dbReference>
<name>A0A6M8J4V7_9ACTN</name>
<dbReference type="PRINTS" id="PR00413">
    <property type="entry name" value="HADHALOGNASE"/>
</dbReference>
<dbReference type="PANTHER" id="PTHR43434:SF1">
    <property type="entry name" value="PHOSPHOGLYCOLATE PHOSPHATASE"/>
    <property type="match status" value="1"/>
</dbReference>
<dbReference type="GO" id="GO:0006281">
    <property type="term" value="P:DNA repair"/>
    <property type="evidence" value="ECO:0007669"/>
    <property type="project" value="TreeGrafter"/>
</dbReference>
<evidence type="ECO:0000313" key="1">
    <source>
        <dbReference type="EMBL" id="QKF07663.1"/>
    </source>
</evidence>
<keyword evidence="2" id="KW-1185">Reference proteome</keyword>
<evidence type="ECO:0000313" key="2">
    <source>
        <dbReference type="Proteomes" id="UP000503297"/>
    </source>
</evidence>
<accession>A0A6M8J4V7</accession>
<dbReference type="NCBIfam" id="TIGR01509">
    <property type="entry name" value="HAD-SF-IA-v3"/>
    <property type="match status" value="1"/>
</dbReference>
<organism evidence="1 2">
    <name type="scientific">Berryella wangjianweii</name>
    <dbReference type="NCBI Taxonomy" id="2734634"/>
    <lineage>
        <taxon>Bacteria</taxon>
        <taxon>Bacillati</taxon>
        <taxon>Actinomycetota</taxon>
        <taxon>Coriobacteriia</taxon>
        <taxon>Eggerthellales</taxon>
        <taxon>Eggerthellaceae</taxon>
        <taxon>Berryella</taxon>
    </lineage>
</organism>
<dbReference type="Proteomes" id="UP000503297">
    <property type="component" value="Chromosome"/>
</dbReference>
<dbReference type="CDD" id="cd07505">
    <property type="entry name" value="HAD_BPGM-like"/>
    <property type="match status" value="1"/>
</dbReference>
<dbReference type="KEGG" id="bwa:HLV38_05695"/>
<sequence>MTDTSACSACGVVFDCDGTLLDTIDAWHRAEAHVAQQAGVSLSRADRDVLNTLTLPEAAAFFHERFGVGDSAPQVAERIEEFMMSFYRTQCCERPGALAFVRGLRQAGVRMVVASSSPRAFIQAGLERCGFLPYLDGVVSVDDVEGSKRDPFIYRHCCELMGVEPERAWGFDDSAYAVAAMTELGMMCVGVYSSPLCGSYVQLARHARFVIQRFDELDPAVFAQRMAEGAAASR</sequence>
<dbReference type="RefSeq" id="WP_173164990.1">
    <property type="nucleotide sequence ID" value="NZ_CP053716.1"/>
</dbReference>
<dbReference type="SUPFAM" id="SSF56784">
    <property type="entry name" value="HAD-like"/>
    <property type="match status" value="1"/>
</dbReference>
<dbReference type="SFLD" id="SFLDS00003">
    <property type="entry name" value="Haloacid_Dehalogenase"/>
    <property type="match status" value="1"/>
</dbReference>
<dbReference type="EMBL" id="CP053716">
    <property type="protein sequence ID" value="QKF07663.1"/>
    <property type="molecule type" value="Genomic_DNA"/>
</dbReference>
<proteinExistence type="predicted"/>
<dbReference type="AlphaFoldDB" id="A0A6M8J4V7"/>
<reference evidence="2" key="1">
    <citation type="submission" date="2020-05" db="EMBL/GenBank/DDBJ databases">
        <title>Novel species in genus Nocardioides.</title>
        <authorList>
            <person name="Zhang G."/>
        </authorList>
    </citation>
    <scope>NUCLEOTIDE SEQUENCE [LARGE SCALE GENOMIC DNA]</scope>
    <source>
        <strain evidence="2">zg-1050</strain>
    </source>
</reference>